<accession>A0A2U3K1Y1</accession>
<gene>
    <name evidence="1" type="ORF">SBF1_1230010</name>
</gene>
<evidence type="ECO:0000313" key="1">
    <source>
        <dbReference type="EMBL" id="SPF33638.1"/>
    </source>
</evidence>
<protein>
    <submittedName>
        <fullName evidence="1">Uncharacterized protein</fullName>
    </submittedName>
</protein>
<organism evidence="1 2">
    <name type="scientific">Candidatus Desulfosporosinus infrequens</name>
    <dbReference type="NCBI Taxonomy" id="2043169"/>
    <lineage>
        <taxon>Bacteria</taxon>
        <taxon>Bacillati</taxon>
        <taxon>Bacillota</taxon>
        <taxon>Clostridia</taxon>
        <taxon>Eubacteriales</taxon>
        <taxon>Desulfitobacteriaceae</taxon>
        <taxon>Desulfosporosinus</taxon>
    </lineage>
</organism>
<sequence length="102" mass="11830">MDALNVLRVIGRSVVDMKVLMKPIETIVTHSKEGTIRPEKYRIIEDGETIVVRIVTILTRSEERLDGCRELIFGCQGVINGCLKNFELKYRVAECKWFLYRI</sequence>
<evidence type="ECO:0000313" key="2">
    <source>
        <dbReference type="Proteomes" id="UP000238916"/>
    </source>
</evidence>
<dbReference type="EMBL" id="OMOF01000028">
    <property type="protein sequence ID" value="SPF33638.1"/>
    <property type="molecule type" value="Genomic_DNA"/>
</dbReference>
<name>A0A2U3K1Y1_9FIRM</name>
<dbReference type="Proteomes" id="UP000238916">
    <property type="component" value="Unassembled WGS sequence"/>
</dbReference>
<reference evidence="2" key="1">
    <citation type="submission" date="2018-02" db="EMBL/GenBank/DDBJ databases">
        <authorList>
            <person name="Hausmann B."/>
        </authorList>
    </citation>
    <scope>NUCLEOTIDE SEQUENCE [LARGE SCALE GENOMIC DNA]</scope>
    <source>
        <strain evidence="2">Peat soil MAG SbF1</strain>
    </source>
</reference>
<proteinExistence type="predicted"/>
<dbReference type="AlphaFoldDB" id="A0A2U3K1Y1"/>